<comment type="caution">
    <text evidence="10">Lacks conserved residue(s) required for the propagation of feature annotation.</text>
</comment>
<feature type="binding site" evidence="10">
    <location>
        <position position="176"/>
    </location>
    <ligand>
        <name>substrate</name>
    </ligand>
</feature>
<dbReference type="GO" id="GO:0005829">
    <property type="term" value="C:cytosol"/>
    <property type="evidence" value="ECO:0007669"/>
    <property type="project" value="TreeGrafter"/>
</dbReference>
<evidence type="ECO:0000256" key="11">
    <source>
        <dbReference type="RuleBase" id="RU003781"/>
    </source>
</evidence>
<comment type="similarity">
    <text evidence="1 10 11">Belongs to the HAM1 NTPase family.</text>
</comment>
<feature type="binding site" evidence="10">
    <location>
        <begin position="8"/>
        <end position="13"/>
    </location>
    <ligand>
        <name>substrate</name>
    </ligand>
</feature>
<evidence type="ECO:0000256" key="6">
    <source>
        <dbReference type="ARBA" id="ARBA00022842"/>
    </source>
</evidence>
<keyword evidence="7 10" id="KW-0546">Nucleotide metabolism</keyword>
<comment type="cofactor">
    <cofactor evidence="10">
        <name>Mg(2+)</name>
        <dbReference type="ChEBI" id="CHEBI:18420"/>
    </cofactor>
    <text evidence="10">Binds 1 Mg(2+) ion per subunit.</text>
</comment>
<dbReference type="EC" id="3.6.1.66" evidence="10"/>
<protein>
    <recommendedName>
        <fullName evidence="10">dITP/XTP pyrophosphatase</fullName>
        <ecNumber evidence="10">3.6.1.66</ecNumber>
    </recommendedName>
    <alternativeName>
        <fullName evidence="10">Non-canonical purine NTP pyrophosphatase</fullName>
    </alternativeName>
    <alternativeName>
        <fullName evidence="10">Non-standard purine NTP pyrophosphatase</fullName>
    </alternativeName>
    <alternativeName>
        <fullName evidence="10">Nucleoside-triphosphate diphosphatase</fullName>
    </alternativeName>
    <alternativeName>
        <fullName evidence="10">Nucleoside-triphosphate pyrophosphatase</fullName>
        <shortName evidence="10">NTPase</shortName>
    </alternativeName>
</protein>
<dbReference type="HAMAP" id="MF_01405">
    <property type="entry name" value="Non_canon_purine_NTPase"/>
    <property type="match status" value="1"/>
</dbReference>
<comment type="function">
    <text evidence="10">Pyrophosphatase that catalyzes the hydrolysis of nucleoside triphosphates to their monophosphate derivatives, with a high preference for the non-canonical purine nucleotides XTP (xanthosine triphosphate), dITP (deoxyinosine triphosphate) and ITP. Seems to function as a house-cleaning enzyme that removes non-canonical purine nucleotides from the nucleotide pool, thus preventing their incorporation into DNA/RNA and avoiding chromosomal lesions.</text>
</comment>
<comment type="catalytic activity">
    <reaction evidence="8 10">
        <text>dITP + H2O = dIMP + diphosphate + H(+)</text>
        <dbReference type="Rhea" id="RHEA:28342"/>
        <dbReference type="ChEBI" id="CHEBI:15377"/>
        <dbReference type="ChEBI" id="CHEBI:15378"/>
        <dbReference type="ChEBI" id="CHEBI:33019"/>
        <dbReference type="ChEBI" id="CHEBI:61194"/>
        <dbReference type="ChEBI" id="CHEBI:61382"/>
        <dbReference type="EC" id="3.6.1.66"/>
    </reaction>
</comment>
<dbReference type="SUPFAM" id="SSF52972">
    <property type="entry name" value="ITPase-like"/>
    <property type="match status" value="1"/>
</dbReference>
<evidence type="ECO:0000256" key="8">
    <source>
        <dbReference type="ARBA" id="ARBA00051875"/>
    </source>
</evidence>
<dbReference type="GO" id="GO:0046872">
    <property type="term" value="F:metal ion binding"/>
    <property type="evidence" value="ECO:0007669"/>
    <property type="project" value="UniProtKB-KW"/>
</dbReference>
<keyword evidence="3 10" id="KW-0479">Metal-binding</keyword>
<evidence type="ECO:0000256" key="3">
    <source>
        <dbReference type="ARBA" id="ARBA00022723"/>
    </source>
</evidence>
<evidence type="ECO:0000313" key="13">
    <source>
        <dbReference type="Proteomes" id="UP000298347"/>
    </source>
</evidence>
<evidence type="ECO:0000256" key="10">
    <source>
        <dbReference type="HAMAP-Rule" id="MF_01405"/>
    </source>
</evidence>
<dbReference type="Gene3D" id="3.90.950.10">
    <property type="match status" value="1"/>
</dbReference>
<dbReference type="InterPro" id="IPR029001">
    <property type="entry name" value="ITPase-like_fam"/>
</dbReference>
<keyword evidence="13" id="KW-1185">Reference proteome</keyword>
<keyword evidence="4 10" id="KW-0547">Nucleotide-binding</keyword>
<dbReference type="FunFam" id="3.90.950.10:FF:000001">
    <property type="entry name" value="dITP/XTP pyrophosphatase"/>
    <property type="match status" value="1"/>
</dbReference>
<feature type="binding site" evidence="10">
    <location>
        <begin position="181"/>
        <end position="182"/>
    </location>
    <ligand>
        <name>substrate</name>
    </ligand>
</feature>
<feature type="binding site" evidence="10">
    <location>
        <begin position="153"/>
        <end position="156"/>
    </location>
    <ligand>
        <name>substrate</name>
    </ligand>
</feature>
<evidence type="ECO:0000256" key="5">
    <source>
        <dbReference type="ARBA" id="ARBA00022801"/>
    </source>
</evidence>
<dbReference type="InterPro" id="IPR002637">
    <property type="entry name" value="RdgB/HAM1"/>
</dbReference>
<dbReference type="PANTHER" id="PTHR11067">
    <property type="entry name" value="INOSINE TRIPHOSPHATE PYROPHOSPHATASE/HAM1 PROTEIN"/>
    <property type="match status" value="1"/>
</dbReference>
<dbReference type="NCBIfam" id="TIGR00042">
    <property type="entry name" value="RdgB/HAM1 family non-canonical purine NTP pyrophosphatase"/>
    <property type="match status" value="1"/>
</dbReference>
<comment type="catalytic activity">
    <reaction evidence="10">
        <text>ITP + H2O = IMP + diphosphate + H(+)</text>
        <dbReference type="Rhea" id="RHEA:29399"/>
        <dbReference type="ChEBI" id="CHEBI:15377"/>
        <dbReference type="ChEBI" id="CHEBI:15378"/>
        <dbReference type="ChEBI" id="CHEBI:33019"/>
        <dbReference type="ChEBI" id="CHEBI:58053"/>
        <dbReference type="ChEBI" id="CHEBI:61402"/>
        <dbReference type="EC" id="3.6.1.66"/>
    </reaction>
</comment>
<dbReference type="NCBIfam" id="NF011397">
    <property type="entry name" value="PRK14822.1"/>
    <property type="match status" value="1"/>
</dbReference>
<dbReference type="GO" id="GO:0035870">
    <property type="term" value="F:dITP diphosphatase activity"/>
    <property type="evidence" value="ECO:0007669"/>
    <property type="project" value="UniProtKB-UniRule"/>
</dbReference>
<evidence type="ECO:0000256" key="7">
    <source>
        <dbReference type="ARBA" id="ARBA00023080"/>
    </source>
</evidence>
<dbReference type="Pfam" id="PF01725">
    <property type="entry name" value="Ham1p_like"/>
    <property type="match status" value="1"/>
</dbReference>
<evidence type="ECO:0000313" key="12">
    <source>
        <dbReference type="EMBL" id="TGA99438.1"/>
    </source>
</evidence>
<dbReference type="Proteomes" id="UP000298347">
    <property type="component" value="Unassembled WGS sequence"/>
</dbReference>
<comment type="catalytic activity">
    <reaction evidence="9 10">
        <text>XTP + H2O = XMP + diphosphate + H(+)</text>
        <dbReference type="Rhea" id="RHEA:28610"/>
        <dbReference type="ChEBI" id="CHEBI:15377"/>
        <dbReference type="ChEBI" id="CHEBI:15378"/>
        <dbReference type="ChEBI" id="CHEBI:33019"/>
        <dbReference type="ChEBI" id="CHEBI:57464"/>
        <dbReference type="ChEBI" id="CHEBI:61314"/>
        <dbReference type="EC" id="3.6.1.66"/>
    </reaction>
</comment>
<dbReference type="GO" id="GO:0036222">
    <property type="term" value="F:XTP diphosphatase activity"/>
    <property type="evidence" value="ECO:0007669"/>
    <property type="project" value="UniProtKB-UniRule"/>
</dbReference>
<dbReference type="InterPro" id="IPR020922">
    <property type="entry name" value="dITP/XTP_pyrophosphatase"/>
</dbReference>
<dbReference type="AlphaFoldDB" id="A0A4Z0GS38"/>
<reference evidence="12 13" key="1">
    <citation type="journal article" date="2015" name="Int. J. Syst. Evol. Microbiol.">
        <title>Sporolactobacillus shoreae sp. nov. and Sporolactobacillus spathodeae sp. nov., two spore-forming lactic acid bacteria isolated from tree barks in Thailand.</title>
        <authorList>
            <person name="Thamacharoensuk T."/>
            <person name="Kitahara M."/>
            <person name="Ohkuma M."/>
            <person name="Thongchul N."/>
            <person name="Tanasupawat S."/>
        </authorList>
    </citation>
    <scope>NUCLEOTIDE SEQUENCE [LARGE SCALE GENOMIC DNA]</scope>
    <source>
        <strain evidence="12 13">BK92</strain>
    </source>
</reference>
<dbReference type="PANTHER" id="PTHR11067:SF9">
    <property type="entry name" value="INOSINE TRIPHOSPHATE PYROPHOSPHATASE"/>
    <property type="match status" value="1"/>
</dbReference>
<evidence type="ECO:0000256" key="4">
    <source>
        <dbReference type="ARBA" id="ARBA00022741"/>
    </source>
</evidence>
<evidence type="ECO:0000256" key="1">
    <source>
        <dbReference type="ARBA" id="ARBA00008023"/>
    </source>
</evidence>
<keyword evidence="6 10" id="KW-0460">Magnesium</keyword>
<dbReference type="RefSeq" id="WP_135347461.1">
    <property type="nucleotide sequence ID" value="NZ_SRJD01000003.1"/>
</dbReference>
<dbReference type="GO" id="GO:0036220">
    <property type="term" value="F:ITP diphosphatase activity"/>
    <property type="evidence" value="ECO:0007669"/>
    <property type="project" value="UniProtKB-UniRule"/>
</dbReference>
<proteinExistence type="inferred from homology"/>
<name>A0A4Z0GS38_9BACL</name>
<organism evidence="12 13">
    <name type="scientific">Sporolactobacillus shoreae</name>
    <dbReference type="NCBI Taxonomy" id="1465501"/>
    <lineage>
        <taxon>Bacteria</taxon>
        <taxon>Bacillati</taxon>
        <taxon>Bacillota</taxon>
        <taxon>Bacilli</taxon>
        <taxon>Bacillales</taxon>
        <taxon>Sporolactobacillaceae</taxon>
        <taxon>Sporolactobacillus</taxon>
    </lineage>
</organism>
<feature type="active site" description="Proton acceptor" evidence="10">
    <location>
        <position position="70"/>
    </location>
</feature>
<dbReference type="CDD" id="cd00515">
    <property type="entry name" value="HAM1"/>
    <property type="match status" value="1"/>
</dbReference>
<gene>
    <name evidence="12" type="ORF">E4665_03680</name>
</gene>
<dbReference type="GO" id="GO:0000166">
    <property type="term" value="F:nucleotide binding"/>
    <property type="evidence" value="ECO:0007669"/>
    <property type="project" value="UniProtKB-KW"/>
</dbReference>
<comment type="subunit">
    <text evidence="2 10">Homodimer.</text>
</comment>
<accession>A0A4Z0GS38</accession>
<dbReference type="EMBL" id="SRJD01000003">
    <property type="protein sequence ID" value="TGA99438.1"/>
    <property type="molecule type" value="Genomic_DNA"/>
</dbReference>
<feature type="binding site" evidence="10">
    <location>
        <position position="70"/>
    </location>
    <ligand>
        <name>Mg(2+)</name>
        <dbReference type="ChEBI" id="CHEBI:18420"/>
    </ligand>
</feature>
<keyword evidence="5 10" id="KW-0378">Hydrolase</keyword>
<evidence type="ECO:0000256" key="2">
    <source>
        <dbReference type="ARBA" id="ARBA00011738"/>
    </source>
</evidence>
<dbReference type="GO" id="GO:0009117">
    <property type="term" value="P:nucleotide metabolic process"/>
    <property type="evidence" value="ECO:0007669"/>
    <property type="project" value="UniProtKB-KW"/>
</dbReference>
<feature type="binding site" evidence="10">
    <location>
        <position position="71"/>
    </location>
    <ligand>
        <name>substrate</name>
    </ligand>
</feature>
<dbReference type="OrthoDB" id="9807456at2"/>
<dbReference type="GO" id="GO:0017111">
    <property type="term" value="F:ribonucleoside triphosphate phosphatase activity"/>
    <property type="evidence" value="ECO:0007669"/>
    <property type="project" value="InterPro"/>
</dbReference>
<dbReference type="GO" id="GO:0009146">
    <property type="term" value="P:purine nucleoside triphosphate catabolic process"/>
    <property type="evidence" value="ECO:0007669"/>
    <property type="project" value="UniProtKB-UniRule"/>
</dbReference>
<sequence length="200" mass="22062">MTQVLIASNNQGKIREIKTLLADFHVEVRSLKDLGIDIDVPETGTTFQENAALKAETLSKKMNMITLADDSGLSVDAIGGEPGIFSARYSGPEKDSERNIDKLLGKLDGIPLEKRTAHFTCVLAFSRPGKPTRFAEGRCDGLITLERHGSDGFGYDPVFLVPQEKLTFAEMGDEEKNTISHRALALRQLKANWKNWAGEE</sequence>
<comment type="caution">
    <text evidence="12">The sequence shown here is derived from an EMBL/GenBank/DDBJ whole genome shotgun (WGS) entry which is preliminary data.</text>
</comment>
<evidence type="ECO:0000256" key="9">
    <source>
        <dbReference type="ARBA" id="ARBA00052017"/>
    </source>
</evidence>